<dbReference type="HOGENOM" id="CLU_2239953_0_0_1"/>
<feature type="domain" description="Integrase zinc-binding" evidence="2">
    <location>
        <begin position="9"/>
        <end position="66"/>
    </location>
</feature>
<dbReference type="AlphaFoldDB" id="T1JJL1"/>
<reference evidence="4" key="1">
    <citation type="submission" date="2011-05" db="EMBL/GenBank/DDBJ databases">
        <authorList>
            <person name="Richards S.R."/>
            <person name="Qu J."/>
            <person name="Jiang H."/>
            <person name="Jhangiani S.N."/>
            <person name="Agravi P."/>
            <person name="Goodspeed R."/>
            <person name="Gross S."/>
            <person name="Mandapat C."/>
            <person name="Jackson L."/>
            <person name="Mathew T."/>
            <person name="Pu L."/>
            <person name="Thornton R."/>
            <person name="Saada N."/>
            <person name="Wilczek-Boney K.B."/>
            <person name="Lee S."/>
            <person name="Kovar C."/>
            <person name="Wu Y."/>
            <person name="Scherer S.E."/>
            <person name="Worley K.C."/>
            <person name="Muzny D.M."/>
            <person name="Gibbs R."/>
        </authorList>
    </citation>
    <scope>NUCLEOTIDE SEQUENCE</scope>
    <source>
        <strain evidence="4">Brora</strain>
    </source>
</reference>
<evidence type="ECO:0000313" key="3">
    <source>
        <dbReference type="EnsemblMetazoa" id="SMAR014041-PA"/>
    </source>
</evidence>
<dbReference type="Pfam" id="PF17921">
    <property type="entry name" value="Integrase_H2C2"/>
    <property type="match status" value="1"/>
</dbReference>
<dbReference type="EnsemblMetazoa" id="SMAR014041-RA">
    <property type="protein sequence ID" value="SMAR014041-PA"/>
    <property type="gene ID" value="SMAR014041"/>
</dbReference>
<dbReference type="PANTHER" id="PTHR37984">
    <property type="entry name" value="PROTEIN CBG26694"/>
    <property type="match status" value="1"/>
</dbReference>
<keyword evidence="4" id="KW-1185">Reference proteome</keyword>
<accession>T1JJL1</accession>
<dbReference type="InterPro" id="IPR041588">
    <property type="entry name" value="Integrase_H2C2"/>
</dbReference>
<dbReference type="EMBL" id="AFFK01018252">
    <property type="status" value="NOT_ANNOTATED_CDS"/>
    <property type="molecule type" value="Genomic_DNA"/>
</dbReference>
<sequence>MTPATDSRHSLVKRALFTCHGHPLSGHAGRSKTLDRAKLLYYWPGIDRDTRIYVKACRHCQQYKPNQHKKCAGPYTPHNMTTPWEVMCIDQTSIKKSIQMDIGHY</sequence>
<dbReference type="PhylomeDB" id="T1JJL1"/>
<dbReference type="InterPro" id="IPR050951">
    <property type="entry name" value="Retrovirus_Pol_polyprotein"/>
</dbReference>
<proteinExistence type="predicted"/>
<name>T1JJL1_STRMM</name>
<dbReference type="EC" id="2.7.7.49" evidence="1"/>
<evidence type="ECO:0000259" key="2">
    <source>
        <dbReference type="Pfam" id="PF17921"/>
    </source>
</evidence>
<dbReference type="GO" id="GO:0003964">
    <property type="term" value="F:RNA-directed DNA polymerase activity"/>
    <property type="evidence" value="ECO:0007669"/>
    <property type="project" value="UniProtKB-EC"/>
</dbReference>
<protein>
    <recommendedName>
        <fullName evidence="1">RNA-directed DNA polymerase</fullName>
        <ecNumber evidence="1">2.7.7.49</ecNumber>
    </recommendedName>
</protein>
<dbReference type="Gene3D" id="1.10.340.70">
    <property type="match status" value="1"/>
</dbReference>
<dbReference type="Proteomes" id="UP000014500">
    <property type="component" value="Unassembled WGS sequence"/>
</dbReference>
<organism evidence="3 4">
    <name type="scientific">Strigamia maritima</name>
    <name type="common">European centipede</name>
    <name type="synonym">Geophilus maritimus</name>
    <dbReference type="NCBI Taxonomy" id="126957"/>
    <lineage>
        <taxon>Eukaryota</taxon>
        <taxon>Metazoa</taxon>
        <taxon>Ecdysozoa</taxon>
        <taxon>Arthropoda</taxon>
        <taxon>Myriapoda</taxon>
        <taxon>Chilopoda</taxon>
        <taxon>Pleurostigmophora</taxon>
        <taxon>Geophilomorpha</taxon>
        <taxon>Linotaeniidae</taxon>
        <taxon>Strigamia</taxon>
    </lineage>
</organism>
<evidence type="ECO:0000313" key="4">
    <source>
        <dbReference type="Proteomes" id="UP000014500"/>
    </source>
</evidence>
<evidence type="ECO:0000256" key="1">
    <source>
        <dbReference type="ARBA" id="ARBA00012493"/>
    </source>
</evidence>
<dbReference type="PANTHER" id="PTHR37984:SF5">
    <property type="entry name" value="PROTEIN NYNRIN-LIKE"/>
    <property type="match status" value="1"/>
</dbReference>
<reference evidence="3" key="2">
    <citation type="submission" date="2015-02" db="UniProtKB">
        <authorList>
            <consortium name="EnsemblMetazoa"/>
        </authorList>
    </citation>
    <scope>IDENTIFICATION</scope>
</reference>